<dbReference type="InterPro" id="IPR036291">
    <property type="entry name" value="NAD(P)-bd_dom_sf"/>
</dbReference>
<organism evidence="3 4">
    <name type="scientific">Pseudonocardia oroxyli</name>
    <dbReference type="NCBI Taxonomy" id="366584"/>
    <lineage>
        <taxon>Bacteria</taxon>
        <taxon>Bacillati</taxon>
        <taxon>Actinomycetota</taxon>
        <taxon>Actinomycetes</taxon>
        <taxon>Pseudonocardiales</taxon>
        <taxon>Pseudonocardiaceae</taxon>
        <taxon>Pseudonocardia</taxon>
    </lineage>
</organism>
<proteinExistence type="inferred from homology"/>
<dbReference type="Gene3D" id="3.40.50.720">
    <property type="entry name" value="NAD(P)-binding Rossmann-like Domain"/>
    <property type="match status" value="1"/>
</dbReference>
<comment type="similarity">
    <text evidence="1">Belongs to the short-chain dehydrogenases/reductases (SDR) family.</text>
</comment>
<dbReference type="SUPFAM" id="SSF51735">
    <property type="entry name" value="NAD(P)-binding Rossmann-fold domains"/>
    <property type="match status" value="1"/>
</dbReference>
<evidence type="ECO:0000313" key="3">
    <source>
        <dbReference type="EMBL" id="SDG00443.1"/>
    </source>
</evidence>
<dbReference type="PANTHER" id="PTHR44196">
    <property type="entry name" value="DEHYDROGENASE/REDUCTASE SDR FAMILY MEMBER 7B"/>
    <property type="match status" value="1"/>
</dbReference>
<dbReference type="InterPro" id="IPR002347">
    <property type="entry name" value="SDR_fam"/>
</dbReference>
<gene>
    <name evidence="3" type="ORF">SAMN05216377_108145</name>
</gene>
<keyword evidence="2" id="KW-0560">Oxidoreductase</keyword>
<accession>A0A1G7QPN3</accession>
<dbReference type="Pfam" id="PF00106">
    <property type="entry name" value="adh_short"/>
    <property type="match status" value="1"/>
</dbReference>
<dbReference type="EMBL" id="FNBE01000008">
    <property type="protein sequence ID" value="SDG00443.1"/>
    <property type="molecule type" value="Genomic_DNA"/>
</dbReference>
<sequence>MRVLVTGAAGGFGAPTVARLREQGARVVGLDRHGSDAESVLACDITDPEAVERAVAEAVRTLGGLDAVVHYAGIGIPNDAGGPLEPDALKVIDTNLLGAWRVTAAALPALTEGPEKGRVVFVSSELAYLTLPFVSAYSVAKRGMTAYADALRLEYGTRLHVTTVYPGYVRTPIHEAGKEVGLSLEGQVRAEEVDDIVGTVCRQLAARRPRRDTAGTRAGQVELWAGRHVPGLVQRGVVARVRRQVAQGVFDGSEPAKGLVLRLGGKR</sequence>
<evidence type="ECO:0000256" key="1">
    <source>
        <dbReference type="ARBA" id="ARBA00006484"/>
    </source>
</evidence>
<reference evidence="3 4" key="1">
    <citation type="submission" date="2016-10" db="EMBL/GenBank/DDBJ databases">
        <authorList>
            <person name="de Groot N.N."/>
        </authorList>
    </citation>
    <scope>NUCLEOTIDE SEQUENCE [LARGE SCALE GENOMIC DNA]</scope>
    <source>
        <strain evidence="3 4">CGMCC 4.3143</strain>
    </source>
</reference>
<name>A0A1G7QPN3_PSEOR</name>
<dbReference type="STRING" id="366584.SAMN05216377_108145"/>
<dbReference type="RefSeq" id="WP_093083950.1">
    <property type="nucleotide sequence ID" value="NZ_FNBE01000008.1"/>
</dbReference>
<dbReference type="OrthoDB" id="3567890at2"/>
<evidence type="ECO:0000313" key="4">
    <source>
        <dbReference type="Proteomes" id="UP000198967"/>
    </source>
</evidence>
<dbReference type="AlphaFoldDB" id="A0A1G7QPN3"/>
<dbReference type="GO" id="GO:0016491">
    <property type="term" value="F:oxidoreductase activity"/>
    <property type="evidence" value="ECO:0007669"/>
    <property type="project" value="UniProtKB-KW"/>
</dbReference>
<dbReference type="Proteomes" id="UP000198967">
    <property type="component" value="Unassembled WGS sequence"/>
</dbReference>
<dbReference type="GO" id="GO:0016020">
    <property type="term" value="C:membrane"/>
    <property type="evidence" value="ECO:0007669"/>
    <property type="project" value="TreeGrafter"/>
</dbReference>
<dbReference type="PROSITE" id="PS00061">
    <property type="entry name" value="ADH_SHORT"/>
    <property type="match status" value="1"/>
</dbReference>
<protein>
    <submittedName>
        <fullName evidence="3">Short-chain dehydrogenase</fullName>
    </submittedName>
</protein>
<dbReference type="PRINTS" id="PR00081">
    <property type="entry name" value="GDHRDH"/>
</dbReference>
<dbReference type="PANTHER" id="PTHR44196:SF1">
    <property type="entry name" value="DEHYDROGENASE_REDUCTASE SDR FAMILY MEMBER 7B"/>
    <property type="match status" value="1"/>
</dbReference>
<dbReference type="InterPro" id="IPR020904">
    <property type="entry name" value="Sc_DH/Rdtase_CS"/>
</dbReference>
<keyword evidence="4" id="KW-1185">Reference proteome</keyword>
<evidence type="ECO:0000256" key="2">
    <source>
        <dbReference type="ARBA" id="ARBA00023002"/>
    </source>
</evidence>